<feature type="disulfide bond" evidence="12">
    <location>
        <begin position="106"/>
        <end position="299"/>
    </location>
</feature>
<evidence type="ECO:0000259" key="14">
    <source>
        <dbReference type="PROSITE" id="PS50873"/>
    </source>
</evidence>
<organism evidence="15 16">
    <name type="scientific">Flemingia macrophylla</name>
    <dbReference type="NCBI Taxonomy" id="520843"/>
    <lineage>
        <taxon>Eukaryota</taxon>
        <taxon>Viridiplantae</taxon>
        <taxon>Streptophyta</taxon>
        <taxon>Embryophyta</taxon>
        <taxon>Tracheophyta</taxon>
        <taxon>Spermatophyta</taxon>
        <taxon>Magnoliopsida</taxon>
        <taxon>eudicotyledons</taxon>
        <taxon>Gunneridae</taxon>
        <taxon>Pentapetalae</taxon>
        <taxon>rosids</taxon>
        <taxon>fabids</taxon>
        <taxon>Fabales</taxon>
        <taxon>Fabaceae</taxon>
        <taxon>Papilionoideae</taxon>
        <taxon>50 kb inversion clade</taxon>
        <taxon>NPAAA clade</taxon>
        <taxon>indigoferoid/millettioid clade</taxon>
        <taxon>Phaseoleae</taxon>
        <taxon>Flemingia</taxon>
    </lineage>
</organism>
<evidence type="ECO:0000256" key="8">
    <source>
        <dbReference type="ARBA" id="ARBA00023004"/>
    </source>
</evidence>
<comment type="catalytic activity">
    <reaction evidence="1 13">
        <text>2 a phenolic donor + H2O2 = 2 a phenolic radical donor + 2 H2O</text>
        <dbReference type="Rhea" id="RHEA:56136"/>
        <dbReference type="ChEBI" id="CHEBI:15377"/>
        <dbReference type="ChEBI" id="CHEBI:16240"/>
        <dbReference type="ChEBI" id="CHEBI:139520"/>
        <dbReference type="ChEBI" id="CHEBI:139521"/>
        <dbReference type="EC" id="1.11.1.7"/>
    </reaction>
</comment>
<evidence type="ECO:0000256" key="3">
    <source>
        <dbReference type="ARBA" id="ARBA00012313"/>
    </source>
</evidence>
<feature type="binding site" evidence="11">
    <location>
        <position position="226"/>
    </location>
    <ligand>
        <name>Ca(2+)</name>
        <dbReference type="ChEBI" id="CHEBI:29108"/>
        <label>2</label>
    </ligand>
</feature>
<evidence type="ECO:0000256" key="1">
    <source>
        <dbReference type="ARBA" id="ARBA00000189"/>
    </source>
</evidence>
<evidence type="ECO:0000256" key="7">
    <source>
        <dbReference type="ARBA" id="ARBA00023002"/>
    </source>
</evidence>
<feature type="binding site" evidence="10">
    <location>
        <position position="148"/>
    </location>
    <ligand>
        <name>substrate</name>
    </ligand>
</feature>
<feature type="domain" description="Plant heme peroxidase family profile" evidence="14">
    <location>
        <begin position="56"/>
        <end position="303"/>
    </location>
</feature>
<comment type="cofactor">
    <cofactor evidence="11 13">
        <name>heme b</name>
        <dbReference type="ChEBI" id="CHEBI:60344"/>
    </cofactor>
    <text evidence="11 13">Binds 1 heme b (iron(II)-protoporphyrin IX) group per subunit.</text>
</comment>
<keyword evidence="11 13" id="KW-0106">Calcium</keyword>
<dbReference type="EMBL" id="JBGMDY010000004">
    <property type="protein sequence ID" value="KAL2337624.1"/>
    <property type="molecule type" value="Genomic_DNA"/>
</dbReference>
<keyword evidence="16" id="KW-1185">Reference proteome</keyword>
<protein>
    <recommendedName>
        <fullName evidence="3 13">Peroxidase</fullName>
        <ecNumber evidence="3 13">1.11.1.7</ecNumber>
    </recommendedName>
</protein>
<comment type="cofactor">
    <cofactor evidence="11 13">
        <name>Ca(2+)</name>
        <dbReference type="ChEBI" id="CHEBI:29108"/>
    </cofactor>
    <text evidence="11 13">Binds 2 calcium ions per subunit.</text>
</comment>
<feature type="binding site" evidence="11">
    <location>
        <position position="59"/>
    </location>
    <ligand>
        <name>Ca(2+)</name>
        <dbReference type="ChEBI" id="CHEBI:29108"/>
        <label>1</label>
    </ligand>
</feature>
<dbReference type="GO" id="GO:0042744">
    <property type="term" value="P:hydrogen peroxide catabolic process"/>
    <property type="evidence" value="ECO:0007669"/>
    <property type="project" value="UniProtKB-KW"/>
</dbReference>
<dbReference type="Pfam" id="PF00141">
    <property type="entry name" value="peroxidase"/>
    <property type="match status" value="1"/>
</dbReference>
<dbReference type="PRINTS" id="PR00461">
    <property type="entry name" value="PLPEROXIDASE"/>
</dbReference>
<dbReference type="InterPro" id="IPR002016">
    <property type="entry name" value="Haem_peroxidase"/>
</dbReference>
<accession>A0ABD1MP96</accession>
<keyword evidence="5 13" id="KW-0349">Heme</keyword>
<dbReference type="InterPro" id="IPR033905">
    <property type="entry name" value="Secretory_peroxidase"/>
</dbReference>
<dbReference type="FunFam" id="1.10.420.10:FF:000001">
    <property type="entry name" value="Peroxidase"/>
    <property type="match status" value="1"/>
</dbReference>
<feature type="binding site" evidence="11">
    <location>
        <position position="223"/>
    </location>
    <ligand>
        <name>Ca(2+)</name>
        <dbReference type="ChEBI" id="CHEBI:29108"/>
        <label>2</label>
    </ligand>
</feature>
<keyword evidence="9 12" id="KW-1015">Disulfide bond</keyword>
<dbReference type="GO" id="GO:0140825">
    <property type="term" value="F:lactoperoxidase activity"/>
    <property type="evidence" value="ECO:0007669"/>
    <property type="project" value="UniProtKB-EC"/>
</dbReference>
<feature type="binding site" evidence="11">
    <location>
        <position position="73"/>
    </location>
    <ligand>
        <name>Ca(2+)</name>
        <dbReference type="ChEBI" id="CHEBI:29108"/>
        <label>1</label>
    </ligand>
</feature>
<dbReference type="PRINTS" id="PR00458">
    <property type="entry name" value="PEROXIDASE"/>
</dbReference>
<dbReference type="InterPro" id="IPR000823">
    <property type="entry name" value="Peroxidase_pln"/>
</dbReference>
<evidence type="ECO:0000256" key="13">
    <source>
        <dbReference type="RuleBase" id="RU362060"/>
    </source>
</evidence>
<feature type="binding site" description="axial binding residue" evidence="11">
    <location>
        <position position="178"/>
    </location>
    <ligand>
        <name>heme b</name>
        <dbReference type="ChEBI" id="CHEBI:60344"/>
    </ligand>
    <ligandPart>
        <name>Fe</name>
        <dbReference type="ChEBI" id="CHEBI:18248"/>
    </ligandPart>
</feature>
<feature type="binding site" evidence="11">
    <location>
        <position position="57"/>
    </location>
    <ligand>
        <name>Ca(2+)</name>
        <dbReference type="ChEBI" id="CHEBI:29108"/>
        <label>1</label>
    </ligand>
</feature>
<dbReference type="PANTHER" id="PTHR31388">
    <property type="entry name" value="PEROXIDASE 72-RELATED"/>
    <property type="match status" value="1"/>
</dbReference>
<dbReference type="AlphaFoldDB" id="A0ABD1MP96"/>
<dbReference type="GO" id="GO:0006979">
    <property type="term" value="P:response to oxidative stress"/>
    <property type="evidence" value="ECO:0007669"/>
    <property type="project" value="UniProtKB-UniRule"/>
</dbReference>
<evidence type="ECO:0000256" key="9">
    <source>
        <dbReference type="ARBA" id="ARBA00023157"/>
    </source>
</evidence>
<name>A0ABD1MP96_9FABA</name>
<keyword evidence="7 13" id="KW-0560">Oxidoreductase</keyword>
<dbReference type="Gene3D" id="1.10.520.10">
    <property type="match status" value="1"/>
</dbReference>
<evidence type="ECO:0000313" key="16">
    <source>
        <dbReference type="Proteomes" id="UP001603857"/>
    </source>
</evidence>
<feature type="binding site" evidence="11">
    <location>
        <position position="61"/>
    </location>
    <ligand>
        <name>Ca(2+)</name>
        <dbReference type="ChEBI" id="CHEBI:29108"/>
        <label>1</label>
    </ligand>
</feature>
<evidence type="ECO:0000256" key="11">
    <source>
        <dbReference type="PIRSR" id="PIRSR600823-3"/>
    </source>
</evidence>
<dbReference type="PROSITE" id="PS50873">
    <property type="entry name" value="PEROXIDASE_4"/>
    <property type="match status" value="1"/>
</dbReference>
<evidence type="ECO:0000256" key="2">
    <source>
        <dbReference type="ARBA" id="ARBA00002322"/>
    </source>
</evidence>
<keyword evidence="13" id="KW-0376">Hydrogen peroxide</keyword>
<dbReference type="GO" id="GO:0005576">
    <property type="term" value="C:extracellular region"/>
    <property type="evidence" value="ECO:0007669"/>
    <property type="project" value="UniProtKB-SubCell"/>
</dbReference>
<evidence type="ECO:0000313" key="15">
    <source>
        <dbReference type="EMBL" id="KAL2337624.1"/>
    </source>
</evidence>
<dbReference type="EC" id="1.11.1.7" evidence="3 13"/>
<dbReference type="GO" id="GO:0020037">
    <property type="term" value="F:heme binding"/>
    <property type="evidence" value="ECO:0007669"/>
    <property type="project" value="UniProtKB-UniRule"/>
</dbReference>
<comment type="subcellular location">
    <subcellularLocation>
        <location evidence="13">Secreted</location>
    </subcellularLocation>
</comment>
<dbReference type="CDD" id="cd00693">
    <property type="entry name" value="secretory_peroxidase"/>
    <property type="match status" value="1"/>
</dbReference>
<keyword evidence="4 13" id="KW-0575">Peroxidase</keyword>
<comment type="similarity">
    <text evidence="13">Belongs to the peroxidase family. Classical plant (class III) peroxidase subfamily.</text>
</comment>
<feature type="binding site" evidence="11">
    <location>
        <position position="179"/>
    </location>
    <ligand>
        <name>Ca(2+)</name>
        <dbReference type="ChEBI" id="CHEBI:29108"/>
        <label>2</label>
    </ligand>
</feature>
<keyword evidence="13" id="KW-0964">Secreted</keyword>
<feature type="binding site" evidence="11">
    <location>
        <position position="231"/>
    </location>
    <ligand>
        <name>Ca(2+)</name>
        <dbReference type="ChEBI" id="CHEBI:29108"/>
        <label>2</label>
    </ligand>
</feature>
<keyword evidence="8 11" id="KW-0408">Iron</keyword>
<gene>
    <name evidence="15" type="ORF">Fmac_012070</name>
</gene>
<dbReference type="SUPFAM" id="SSF48113">
    <property type="entry name" value="Heme-dependent peroxidases"/>
    <property type="match status" value="1"/>
</dbReference>
<evidence type="ECO:0000256" key="12">
    <source>
        <dbReference type="PIRSR" id="PIRSR600823-5"/>
    </source>
</evidence>
<dbReference type="Proteomes" id="UP001603857">
    <property type="component" value="Unassembled WGS sequence"/>
</dbReference>
<evidence type="ECO:0000256" key="10">
    <source>
        <dbReference type="PIRSR" id="PIRSR600823-2"/>
    </source>
</evidence>
<evidence type="ECO:0000256" key="6">
    <source>
        <dbReference type="ARBA" id="ARBA00022723"/>
    </source>
</evidence>
<feature type="disulfide bond" evidence="12">
    <location>
        <begin position="185"/>
        <end position="210"/>
    </location>
</feature>
<dbReference type="InterPro" id="IPR010255">
    <property type="entry name" value="Haem_peroxidase_sf"/>
</dbReference>
<comment type="function">
    <text evidence="2">Removal of H(2)O(2), oxidation of toxic reductants, biosynthesis and degradation of lignin, suberization, auxin catabolism, response to environmental stresses such as wounding, pathogen attack and oxidative stress. These functions might be dependent on each isozyme/isoform in each plant tissue.</text>
</comment>
<evidence type="ECO:0000256" key="4">
    <source>
        <dbReference type="ARBA" id="ARBA00022559"/>
    </source>
</evidence>
<dbReference type="Gene3D" id="1.10.420.10">
    <property type="entry name" value="Peroxidase, domain 2"/>
    <property type="match status" value="1"/>
</dbReference>
<reference evidence="15 16" key="1">
    <citation type="submission" date="2024-08" db="EMBL/GenBank/DDBJ databases">
        <title>Insights into the chromosomal genome structure of Flemingia macrophylla.</title>
        <authorList>
            <person name="Ding Y."/>
            <person name="Zhao Y."/>
            <person name="Bi W."/>
            <person name="Wu M."/>
            <person name="Zhao G."/>
            <person name="Gong Y."/>
            <person name="Li W."/>
            <person name="Zhang P."/>
        </authorList>
    </citation>
    <scope>NUCLEOTIDE SEQUENCE [LARGE SCALE GENOMIC DNA]</scope>
    <source>
        <strain evidence="15">DYQJB</strain>
        <tissue evidence="15">Leaf</tissue>
    </source>
</reference>
<proteinExistence type="inferred from homology"/>
<comment type="caution">
    <text evidence="15">The sequence shown here is derived from an EMBL/GenBank/DDBJ whole genome shotgun (WGS) entry which is preliminary data.</text>
</comment>
<evidence type="ECO:0000256" key="5">
    <source>
        <dbReference type="ARBA" id="ARBA00022617"/>
    </source>
</evidence>
<sequence length="303" mass="32529">MALSTRSKRFVLCTLRYGAASNDILRVLRHNALPSIKTFYGVGGQPLYSACNFNPRGCDASILLNDTSTFLGEQTAFPNINSIRGLDVIENIKMKVETICPGVVSCADIVALAARDGTVALGGPSWSVGLGRRDSTTANFTAANADLPSPFLDLQGLSNAFGKKNFTVKEMVALSGAHTTGKASCAVFRPRIYGGTDIDPSYASTLQMICPRTGGDRNLTNLDVTTPIVFDNAYYFNLINKKGLLESDQVLYSGGSTDSQVSDYFGNPLLFRMDFANAMVKMSNLSPLTGTNGQIRKACSRVN</sequence>
<dbReference type="PANTHER" id="PTHR31388:SF132">
    <property type="entry name" value="PEROXIDASE"/>
    <property type="match status" value="1"/>
</dbReference>
<dbReference type="GO" id="GO:0046872">
    <property type="term" value="F:metal ion binding"/>
    <property type="evidence" value="ECO:0007669"/>
    <property type="project" value="UniProtKB-UniRule"/>
</dbReference>
<keyword evidence="6 11" id="KW-0479">Metal-binding</keyword>